<dbReference type="SUPFAM" id="SSF101391">
    <property type="entry name" value="Hsp90 co-chaperone CDC37"/>
    <property type="match status" value="1"/>
</dbReference>
<evidence type="ECO:0000313" key="13">
    <source>
        <dbReference type="Proteomes" id="UP000183832"/>
    </source>
</evidence>
<organism evidence="12 13">
    <name type="scientific">Clunio marinus</name>
    <dbReference type="NCBI Taxonomy" id="568069"/>
    <lineage>
        <taxon>Eukaryota</taxon>
        <taxon>Metazoa</taxon>
        <taxon>Ecdysozoa</taxon>
        <taxon>Arthropoda</taxon>
        <taxon>Hexapoda</taxon>
        <taxon>Insecta</taxon>
        <taxon>Pterygota</taxon>
        <taxon>Neoptera</taxon>
        <taxon>Endopterygota</taxon>
        <taxon>Diptera</taxon>
        <taxon>Nematocera</taxon>
        <taxon>Chironomoidea</taxon>
        <taxon>Chironomidae</taxon>
        <taxon>Clunio</taxon>
    </lineage>
</organism>
<dbReference type="Proteomes" id="UP000183832">
    <property type="component" value="Unassembled WGS sequence"/>
</dbReference>
<dbReference type="Gene3D" id="6.10.140.250">
    <property type="match status" value="1"/>
</dbReference>
<dbReference type="OrthoDB" id="440202at2759"/>
<comment type="subcellular location">
    <subcellularLocation>
        <location evidence="1">Cytoplasm</location>
    </subcellularLocation>
</comment>
<dbReference type="GO" id="GO:0019901">
    <property type="term" value="F:protein kinase binding"/>
    <property type="evidence" value="ECO:0007669"/>
    <property type="project" value="InterPro"/>
</dbReference>
<dbReference type="STRING" id="568069.A0A1J1IDA4"/>
<evidence type="ECO:0000256" key="5">
    <source>
        <dbReference type="ARBA" id="ARBA00023186"/>
    </source>
</evidence>
<feature type="compositionally biased region" description="Polar residues" evidence="8">
    <location>
        <begin position="367"/>
        <end position="377"/>
    </location>
</feature>
<feature type="domain" description="Cdc37 Hsp90 binding" evidence="10">
    <location>
        <begin position="114"/>
        <end position="277"/>
    </location>
</feature>
<keyword evidence="4" id="KW-0963">Cytoplasm</keyword>
<evidence type="ECO:0000259" key="10">
    <source>
        <dbReference type="SMART" id="SM01070"/>
    </source>
</evidence>
<evidence type="ECO:0000256" key="8">
    <source>
        <dbReference type="SAM" id="MobiDB-lite"/>
    </source>
</evidence>
<dbReference type="EMBL" id="CVRI01000045">
    <property type="protein sequence ID" value="CRK96958.1"/>
    <property type="molecule type" value="Genomic_DNA"/>
</dbReference>
<dbReference type="Pfam" id="PF08564">
    <property type="entry name" value="CDC37_C"/>
    <property type="match status" value="1"/>
</dbReference>
<dbReference type="InterPro" id="IPR038189">
    <property type="entry name" value="Cdc37_Hsp90-bd_sf"/>
</dbReference>
<dbReference type="InterPro" id="IPR013874">
    <property type="entry name" value="Cdc37_Hsp90-bd"/>
</dbReference>
<protein>
    <recommendedName>
        <fullName evidence="3">Hsp90 co-chaperone Cdc37</fullName>
    </recommendedName>
    <alternativeName>
        <fullName evidence="6">Hsp90 chaperone protein kinase-targeting subunit</fullName>
    </alternativeName>
</protein>
<dbReference type="GO" id="GO:0051087">
    <property type="term" value="F:protein-folding chaperone binding"/>
    <property type="evidence" value="ECO:0007669"/>
    <property type="project" value="TreeGrafter"/>
</dbReference>
<dbReference type="AlphaFoldDB" id="A0A1J1IDA4"/>
<evidence type="ECO:0000256" key="1">
    <source>
        <dbReference type="ARBA" id="ARBA00004496"/>
    </source>
</evidence>
<dbReference type="SMART" id="SM01069">
    <property type="entry name" value="CDC37_C"/>
    <property type="match status" value="1"/>
</dbReference>
<gene>
    <name evidence="12" type="ORF">CLUMA_CG010333</name>
</gene>
<reference evidence="12 13" key="1">
    <citation type="submission" date="2015-04" db="EMBL/GenBank/DDBJ databases">
        <authorList>
            <person name="Syromyatnikov M.Y."/>
            <person name="Popov V.N."/>
        </authorList>
    </citation>
    <scope>NUCLEOTIDE SEQUENCE [LARGE SCALE GENOMIC DNA]</scope>
</reference>
<evidence type="ECO:0000313" key="12">
    <source>
        <dbReference type="EMBL" id="CRK96958.1"/>
    </source>
</evidence>
<dbReference type="GO" id="GO:0006457">
    <property type="term" value="P:protein folding"/>
    <property type="evidence" value="ECO:0007669"/>
    <property type="project" value="TreeGrafter"/>
</dbReference>
<keyword evidence="5" id="KW-0143">Chaperone</keyword>
<keyword evidence="7" id="KW-0175">Coiled coil</keyword>
<dbReference type="GO" id="GO:0031072">
    <property type="term" value="F:heat shock protein binding"/>
    <property type="evidence" value="ECO:0007669"/>
    <property type="project" value="TreeGrafter"/>
</dbReference>
<sequence>MVDYSKWKNIEVSDDEDDTHPNIDTPSLFRWRHQARVERMEEHRQEKEKLESTINTVETKRKELKEKLKATPDQKEKLEKELKNIEDEAKKLEIAEQEFKKKEKLQPWNVDTLSQPKFSKTIINKKEEKTYDEMTDEEKEAHMKKFVKENEKLIKEFGMLRRFEDSKKFLLEHSLLVHEDTANYLVIWCINLQMEDKHELMTHVAHQCICMQYMLELSRQLKTDPRACIGPFFDRIQVADIEYRKQFDDEIAAFIGRIERRSKEKIAEALKEQEAEEEKERLERLGPGGLDPADVFESLPKELQDCFEKRDTELLKQVIASLPEDQARYHMKRCVDSGLWVADANANEHGLVEEKVPVESESSAKETTQANNDLDLD</sequence>
<evidence type="ECO:0000259" key="11">
    <source>
        <dbReference type="SMART" id="SM01071"/>
    </source>
</evidence>
<accession>A0A1J1IDA4</accession>
<dbReference type="InterPro" id="IPR013855">
    <property type="entry name" value="Cdc37_N_dom"/>
</dbReference>
<dbReference type="Pfam" id="PF08565">
    <property type="entry name" value="CDC37_M"/>
    <property type="match status" value="1"/>
</dbReference>
<evidence type="ECO:0000256" key="2">
    <source>
        <dbReference type="ARBA" id="ARBA00006222"/>
    </source>
</evidence>
<feature type="domain" description="Cdc37 N-terminal" evidence="11">
    <location>
        <begin position="1"/>
        <end position="121"/>
    </location>
</feature>
<dbReference type="GO" id="GO:0005737">
    <property type="term" value="C:cytoplasm"/>
    <property type="evidence" value="ECO:0007669"/>
    <property type="project" value="UniProtKB-SubCell"/>
</dbReference>
<feature type="region of interest" description="Disordered" evidence="8">
    <location>
        <begin position="354"/>
        <end position="377"/>
    </location>
</feature>
<dbReference type="GO" id="GO:0050821">
    <property type="term" value="P:protein stabilization"/>
    <property type="evidence" value="ECO:0007669"/>
    <property type="project" value="TreeGrafter"/>
</dbReference>
<dbReference type="PANTHER" id="PTHR12800">
    <property type="entry name" value="CDC37-RELATED"/>
    <property type="match status" value="1"/>
</dbReference>
<evidence type="ECO:0000256" key="7">
    <source>
        <dbReference type="SAM" id="Coils"/>
    </source>
</evidence>
<keyword evidence="13" id="KW-1185">Reference proteome</keyword>
<dbReference type="InterPro" id="IPR013873">
    <property type="entry name" value="Cdc37_C"/>
</dbReference>
<dbReference type="SMART" id="SM01070">
    <property type="entry name" value="CDC37_M"/>
    <property type="match status" value="1"/>
</dbReference>
<proteinExistence type="inferred from homology"/>
<feature type="coiled-coil region" evidence="7">
    <location>
        <begin position="33"/>
        <end position="105"/>
    </location>
</feature>
<feature type="compositionally biased region" description="Basic and acidic residues" evidence="8">
    <location>
        <begin position="354"/>
        <end position="364"/>
    </location>
</feature>
<dbReference type="Gene3D" id="1.20.58.610">
    <property type="entry name" value="Cdc37, Hsp90 binding domain"/>
    <property type="match status" value="1"/>
</dbReference>
<dbReference type="PANTHER" id="PTHR12800:SF4">
    <property type="entry name" value="HSP90 CO-CHAPERONE CDC37"/>
    <property type="match status" value="1"/>
</dbReference>
<dbReference type="GO" id="GO:0051082">
    <property type="term" value="F:unfolded protein binding"/>
    <property type="evidence" value="ECO:0007669"/>
    <property type="project" value="TreeGrafter"/>
</dbReference>
<comment type="similarity">
    <text evidence="2">Belongs to the CDC37 family.</text>
</comment>
<evidence type="ECO:0000259" key="9">
    <source>
        <dbReference type="SMART" id="SM01069"/>
    </source>
</evidence>
<evidence type="ECO:0000256" key="6">
    <source>
        <dbReference type="ARBA" id="ARBA00031396"/>
    </source>
</evidence>
<dbReference type="Pfam" id="PF03234">
    <property type="entry name" value="CDC37_N"/>
    <property type="match status" value="1"/>
</dbReference>
<name>A0A1J1IDA4_9DIPT</name>
<feature type="compositionally biased region" description="Basic and acidic residues" evidence="8">
    <location>
        <begin position="1"/>
        <end position="11"/>
    </location>
</feature>
<dbReference type="FunFam" id="1.20.58.610:FF:000001">
    <property type="entry name" value="Hsp90 co-chaperone Cdc37-like 1"/>
    <property type="match status" value="1"/>
</dbReference>
<dbReference type="SMART" id="SM01071">
    <property type="entry name" value="CDC37_N"/>
    <property type="match status" value="1"/>
</dbReference>
<feature type="region of interest" description="Disordered" evidence="8">
    <location>
        <begin position="1"/>
        <end position="26"/>
    </location>
</feature>
<dbReference type="InterPro" id="IPR004918">
    <property type="entry name" value="Cdc37"/>
</dbReference>
<feature type="domain" description="Cdc37 C-terminal" evidence="9">
    <location>
        <begin position="284"/>
        <end position="369"/>
    </location>
</feature>
<evidence type="ECO:0000256" key="3">
    <source>
        <dbReference type="ARBA" id="ARBA00020496"/>
    </source>
</evidence>
<evidence type="ECO:0000256" key="4">
    <source>
        <dbReference type="ARBA" id="ARBA00022490"/>
    </source>
</evidence>